<dbReference type="GO" id="GO:0005829">
    <property type="term" value="C:cytosol"/>
    <property type="evidence" value="ECO:0007669"/>
    <property type="project" value="TreeGrafter"/>
</dbReference>
<evidence type="ECO:0000256" key="1">
    <source>
        <dbReference type="ARBA" id="ARBA00022679"/>
    </source>
</evidence>
<evidence type="ECO:0000313" key="5">
    <source>
        <dbReference type="Proteomes" id="UP000033428"/>
    </source>
</evidence>
<sequence>MKTYNFSTFENCIKKFSNKKVLVIGDLLLDQYIWGDVSRISPEAPVPVIWVKRENYMPGGACNVANNLAELGADVFLVGIIGSDERADILKSKLSARNINTSGVFTDNERQTSLKTRVIAHSQQVVRIDREDILDLKPHLSKKIINYVLENIPQIDGIIIEDYGKGLISGDLLEPIISAARKYKKIISVDPKEYHFLFYKRATVITPNHHEAGKAVGFTLRGEDDIERAGRKLLEKLKTDSILITLGEKGMMLFEEDAEPFKIPTVAQEVYDVSGAGDTVIAVYTLALVSGLTPKLAAYISNCAGGIVVGKVGTATVTKNELLARLKILIGGKK</sequence>
<dbReference type="PROSITE" id="PS00583">
    <property type="entry name" value="PFKB_KINASES_1"/>
    <property type="match status" value="1"/>
</dbReference>
<reference evidence="4 5" key="1">
    <citation type="submission" date="2015-02" db="EMBL/GenBank/DDBJ databases">
        <title>Single-cell genomics of uncultivated deep-branching MTB reveals a conserved set of magnetosome genes.</title>
        <authorList>
            <person name="Kolinko S."/>
            <person name="Richter M."/>
            <person name="Glockner F.O."/>
            <person name="Brachmann A."/>
            <person name="Schuler D."/>
        </authorList>
    </citation>
    <scope>NUCLEOTIDE SEQUENCE [LARGE SCALE GENOMIC DNA]</scope>
    <source>
        <strain evidence="4">SKK-01</strain>
    </source>
</reference>
<dbReference type="PANTHER" id="PTHR46969">
    <property type="entry name" value="BIFUNCTIONAL PROTEIN HLDE"/>
    <property type="match status" value="1"/>
</dbReference>
<dbReference type="CDD" id="cd01172">
    <property type="entry name" value="RfaE_like"/>
    <property type="match status" value="1"/>
</dbReference>
<dbReference type="EMBL" id="JYNY01000089">
    <property type="protein sequence ID" value="KJJ85705.1"/>
    <property type="molecule type" value="Genomic_DNA"/>
</dbReference>
<dbReference type="SUPFAM" id="SSF53613">
    <property type="entry name" value="Ribokinase-like"/>
    <property type="match status" value="1"/>
</dbReference>
<evidence type="ECO:0000256" key="2">
    <source>
        <dbReference type="ARBA" id="ARBA00022777"/>
    </source>
</evidence>
<dbReference type="AlphaFoldDB" id="A0A0F0CWA0"/>
<dbReference type="FunFam" id="3.40.1190.20:FF:000002">
    <property type="entry name" value="Bifunctional protein HldE"/>
    <property type="match status" value="1"/>
</dbReference>
<dbReference type="InterPro" id="IPR029056">
    <property type="entry name" value="Ribokinase-like"/>
</dbReference>
<name>A0A0F0CWA0_9BACT</name>
<keyword evidence="1" id="KW-0808">Transferase</keyword>
<comment type="caution">
    <text evidence="4">The sequence shown here is derived from an EMBL/GenBank/DDBJ whole genome shotgun (WGS) entry which is preliminary data.</text>
</comment>
<gene>
    <name evidence="4" type="ORF">OMAG_000424</name>
</gene>
<keyword evidence="5" id="KW-1185">Reference proteome</keyword>
<dbReference type="NCBIfam" id="TIGR02198">
    <property type="entry name" value="rfaE_dom_I"/>
    <property type="match status" value="1"/>
</dbReference>
<keyword evidence="2" id="KW-0418">Kinase</keyword>
<dbReference type="PANTHER" id="PTHR46969:SF1">
    <property type="entry name" value="BIFUNCTIONAL PROTEIN HLDE"/>
    <property type="match status" value="1"/>
</dbReference>
<dbReference type="Gene3D" id="3.40.1190.20">
    <property type="match status" value="1"/>
</dbReference>
<dbReference type="InterPro" id="IPR002173">
    <property type="entry name" value="Carboh/pur_kinase_PfkB_CS"/>
</dbReference>
<evidence type="ECO:0000313" key="4">
    <source>
        <dbReference type="EMBL" id="KJJ85705.1"/>
    </source>
</evidence>
<dbReference type="GO" id="GO:0033786">
    <property type="term" value="F:heptose-1-phosphate adenylyltransferase activity"/>
    <property type="evidence" value="ECO:0007669"/>
    <property type="project" value="TreeGrafter"/>
</dbReference>
<dbReference type="GO" id="GO:0016773">
    <property type="term" value="F:phosphotransferase activity, alcohol group as acceptor"/>
    <property type="evidence" value="ECO:0007669"/>
    <property type="project" value="InterPro"/>
</dbReference>
<dbReference type="Proteomes" id="UP000033428">
    <property type="component" value="Unassembled WGS sequence"/>
</dbReference>
<organism evidence="4 5">
    <name type="scientific">Candidatus Omnitrophus magneticus</name>
    <dbReference type="NCBI Taxonomy" id="1609969"/>
    <lineage>
        <taxon>Bacteria</taxon>
        <taxon>Pseudomonadati</taxon>
        <taxon>Candidatus Omnitrophota</taxon>
        <taxon>Candidatus Omnitrophus</taxon>
    </lineage>
</organism>
<dbReference type="GO" id="GO:0033785">
    <property type="term" value="F:heptose 7-phosphate kinase activity"/>
    <property type="evidence" value="ECO:0007669"/>
    <property type="project" value="TreeGrafter"/>
</dbReference>
<evidence type="ECO:0000259" key="3">
    <source>
        <dbReference type="Pfam" id="PF00294"/>
    </source>
</evidence>
<feature type="domain" description="Carbohydrate kinase PfkB" evidence="3">
    <location>
        <begin position="19"/>
        <end position="316"/>
    </location>
</feature>
<protein>
    <submittedName>
        <fullName evidence="4">ADP-heptose synthase</fullName>
    </submittedName>
</protein>
<dbReference type="InterPro" id="IPR011611">
    <property type="entry name" value="PfkB_dom"/>
</dbReference>
<dbReference type="InterPro" id="IPR011913">
    <property type="entry name" value="RfaE_dom_I"/>
</dbReference>
<dbReference type="Pfam" id="PF00294">
    <property type="entry name" value="PfkB"/>
    <property type="match status" value="1"/>
</dbReference>
<accession>A0A0F0CWA0</accession>
<dbReference type="PATRIC" id="fig|1609969.3.peg.480"/>
<proteinExistence type="predicted"/>